<dbReference type="Pfam" id="PF19077">
    <property type="entry name" value="Big_13"/>
    <property type="match status" value="29"/>
</dbReference>
<organism evidence="3 4">
    <name type="scientific">Neisseria weaveri</name>
    <dbReference type="NCBI Taxonomy" id="28091"/>
    <lineage>
        <taxon>Bacteria</taxon>
        <taxon>Pseudomonadati</taxon>
        <taxon>Pseudomonadota</taxon>
        <taxon>Betaproteobacteria</taxon>
        <taxon>Neisseriales</taxon>
        <taxon>Neisseriaceae</taxon>
        <taxon>Neisseria</taxon>
    </lineage>
</organism>
<dbReference type="Pfam" id="PF00353">
    <property type="entry name" value="HemolysinCabind"/>
    <property type="match status" value="3"/>
</dbReference>
<dbReference type="NCBIfam" id="NF033510">
    <property type="entry name" value="Ca_tandemer"/>
    <property type="match status" value="28"/>
</dbReference>
<name>A0A448VPV0_9NEIS</name>
<dbReference type="Gene3D" id="2.60.40.10">
    <property type="entry name" value="Immunoglobulins"/>
    <property type="match status" value="29"/>
</dbReference>
<feature type="region of interest" description="Disordered" evidence="1">
    <location>
        <begin position="1950"/>
        <end position="2004"/>
    </location>
</feature>
<dbReference type="InterPro" id="IPR001343">
    <property type="entry name" value="Hemolysn_Ca-bd"/>
</dbReference>
<evidence type="ECO:0000313" key="3">
    <source>
        <dbReference type="EMBL" id="VEJ51783.1"/>
    </source>
</evidence>
<evidence type="ECO:0000313" key="4">
    <source>
        <dbReference type="Proteomes" id="UP000272771"/>
    </source>
</evidence>
<feature type="compositionally biased region" description="Basic and acidic residues" evidence="1">
    <location>
        <begin position="1675"/>
        <end position="1686"/>
    </location>
</feature>
<feature type="region of interest" description="Disordered" evidence="1">
    <location>
        <begin position="1023"/>
        <end position="1043"/>
    </location>
</feature>
<dbReference type="RefSeq" id="WP_126382097.1">
    <property type="nucleotide sequence ID" value="NZ_LR134533.1"/>
</dbReference>
<feature type="compositionally biased region" description="Polar residues" evidence="1">
    <location>
        <begin position="2461"/>
        <end position="2470"/>
    </location>
</feature>
<dbReference type="EC" id="3.4.24.40" evidence="3"/>
<evidence type="ECO:0000259" key="2">
    <source>
        <dbReference type="PROSITE" id="PS50234"/>
    </source>
</evidence>
<dbReference type="PROSITE" id="PS50234">
    <property type="entry name" value="VWFA"/>
    <property type="match status" value="1"/>
</dbReference>
<feature type="region of interest" description="Disordered" evidence="1">
    <location>
        <begin position="1378"/>
        <end position="1432"/>
    </location>
</feature>
<feature type="region of interest" description="Disordered" evidence="1">
    <location>
        <begin position="619"/>
        <end position="668"/>
    </location>
</feature>
<feature type="compositionally biased region" description="Polar residues" evidence="1">
    <location>
        <begin position="2176"/>
        <end position="2185"/>
    </location>
</feature>
<feature type="compositionally biased region" description="Polar residues" evidence="1">
    <location>
        <begin position="341"/>
        <end position="352"/>
    </location>
</feature>
<feature type="region of interest" description="Disordered" evidence="1">
    <location>
        <begin position="2819"/>
        <end position="2839"/>
    </location>
</feature>
<dbReference type="GO" id="GO:0005509">
    <property type="term" value="F:calcium ion binding"/>
    <property type="evidence" value="ECO:0007669"/>
    <property type="project" value="InterPro"/>
</dbReference>
<dbReference type="SUPFAM" id="SSF53300">
    <property type="entry name" value="vWA-like"/>
    <property type="match status" value="1"/>
</dbReference>
<feature type="region of interest" description="Disordered" evidence="1">
    <location>
        <begin position="2167"/>
        <end position="2187"/>
    </location>
</feature>
<feature type="region of interest" description="Disordered" evidence="1">
    <location>
        <begin position="806"/>
        <end position="860"/>
    </location>
</feature>
<dbReference type="OrthoDB" id="8622300at2"/>
<dbReference type="InterPro" id="IPR036465">
    <property type="entry name" value="vWFA_dom_sf"/>
</dbReference>
<feature type="compositionally biased region" description="Polar residues" evidence="1">
    <location>
        <begin position="1890"/>
        <end position="1899"/>
    </location>
</feature>
<feature type="compositionally biased region" description="Basic and acidic residues" evidence="1">
    <location>
        <begin position="1389"/>
        <end position="1400"/>
    </location>
</feature>
<dbReference type="EMBL" id="LR134533">
    <property type="protein sequence ID" value="VEJ51783.1"/>
    <property type="molecule type" value="Genomic_DNA"/>
</dbReference>
<dbReference type="Gene3D" id="3.40.50.410">
    <property type="entry name" value="von Willebrand factor, type A domain"/>
    <property type="match status" value="1"/>
</dbReference>
<reference evidence="3 4" key="1">
    <citation type="submission" date="2018-12" db="EMBL/GenBank/DDBJ databases">
        <authorList>
            <consortium name="Pathogen Informatics"/>
        </authorList>
    </citation>
    <scope>NUCLEOTIDE SEQUENCE [LARGE SCALE GENOMIC DNA]</scope>
    <source>
        <strain evidence="3 4">NCTC12742</strain>
    </source>
</reference>
<keyword evidence="4" id="KW-1185">Reference proteome</keyword>
<dbReference type="STRING" id="28091.SAMEA3174300_00246"/>
<feature type="region of interest" description="Disordered" evidence="1">
    <location>
        <begin position="2024"/>
        <end position="2098"/>
    </location>
</feature>
<keyword evidence="3" id="KW-0378">Hydrolase</keyword>
<dbReference type="PROSITE" id="PS00330">
    <property type="entry name" value="HEMOLYSIN_CALCIUM"/>
    <property type="match status" value="2"/>
</dbReference>
<feature type="region of interest" description="Disordered" evidence="1">
    <location>
        <begin position="1654"/>
        <end position="1718"/>
    </location>
</feature>
<feature type="compositionally biased region" description="Polar residues" evidence="1">
    <location>
        <begin position="2369"/>
        <end position="2378"/>
    </location>
</feature>
<feature type="compositionally biased region" description="Basic and acidic residues" evidence="1">
    <location>
        <begin position="2247"/>
        <end position="2258"/>
    </location>
</feature>
<feature type="compositionally biased region" description="Polar residues" evidence="1">
    <location>
        <begin position="1604"/>
        <end position="1613"/>
    </location>
</feature>
<protein>
    <submittedName>
        <fullName evidence="3">Serralysin</fullName>
        <ecNumber evidence="3">3.4.24.40</ecNumber>
    </submittedName>
</protein>
<feature type="region of interest" description="Disordered" evidence="1">
    <location>
        <begin position="885"/>
        <end position="954"/>
    </location>
</feature>
<feature type="region of interest" description="Disordered" evidence="1">
    <location>
        <begin position="2315"/>
        <end position="2379"/>
    </location>
</feature>
<feature type="region of interest" description="Disordered" evidence="1">
    <location>
        <begin position="520"/>
        <end position="572"/>
    </location>
</feature>
<feature type="region of interest" description="Disordered" evidence="1">
    <location>
        <begin position="1082"/>
        <end position="1146"/>
    </location>
</feature>
<feature type="region of interest" description="Disordered" evidence="1">
    <location>
        <begin position="1881"/>
        <end position="1901"/>
    </location>
</feature>
<dbReference type="InterPro" id="IPR002035">
    <property type="entry name" value="VWF_A"/>
</dbReference>
<feature type="compositionally biased region" description="Polar residues" evidence="1">
    <location>
        <begin position="2553"/>
        <end position="2562"/>
    </location>
</feature>
<evidence type="ECO:0000256" key="1">
    <source>
        <dbReference type="SAM" id="MobiDB-lite"/>
    </source>
</evidence>
<feature type="compositionally biased region" description="Basic and acidic residues" evidence="1">
    <location>
        <begin position="2422"/>
        <end position="2443"/>
    </location>
</feature>
<feature type="compositionally biased region" description="Basic and acidic residues" evidence="1">
    <location>
        <begin position="1103"/>
        <end position="1114"/>
    </location>
</feature>
<feature type="region of interest" description="Disordered" evidence="1">
    <location>
        <begin position="2543"/>
        <end position="2563"/>
    </location>
</feature>
<gene>
    <name evidence="3" type="ORF">NCTC12742_01688</name>
</gene>
<proteinExistence type="predicted"/>
<feature type="region of interest" description="Disordered" evidence="1">
    <location>
        <begin position="2226"/>
        <end position="2288"/>
    </location>
</feature>
<feature type="region of interest" description="Disordered" evidence="1">
    <location>
        <begin position="2727"/>
        <end position="2747"/>
    </location>
</feature>
<sequence length="3608" mass="370921">MSKNITLKINNAKETVEMLNLKTASGEVLRIPAQANVNYQFIDEATQFGPENIMTKRVGNNLEIAFEGTDIQNPDVILEDYYLKETGASKSSLLVGQHENGGMYPYVPESAQPDDAVTMLAEEVEAGQALGGEVVGALWAPAPWWLLGLLPLGGLAAAVGNKNTAPGPIHVTIDAPDNTNDNTPRVTGETDAAPGSLVTIQFTDSKGNVQTVSTILSELGQFEAEPKQPLADGKYIVTVTVQDVEGKTAQNQDDGNIDTTAVIVVDAPELTNDNTPTITGTTKDVEEGQVVTLTITDAAGVTQTVTALVKADGSYEVEVPKELADGKYTVSASVQDKLGNKAQNEDTGSVDTTAPAITVDAPDGRSNDATPTITGKTDAEPDQVVTLTVTDAKGQVQTIETPVKSDGSFEVEVPKDLADGPYRVTAQVKDKAGNPSNVAEDSGEIDTAAGITVDVPDLSSDATPTITGKTTDVEEGQVVTVVVTDKDGNTQTVTTTVQKDGSYSVDVPNALPEGSYSVEASVSDKAGNKATAKDGEHGRGNEIDTTAPVVTVDAPDNSKDNTPGISGKTDAPEGSVVTVVVTDKDGNTQTVTTTVQKDGGFQVDVPNPLPEGPYTVEAKVSDPAGNEGKGSDKGSVDTTGPAITVDAPDGRSNDATPTITGKTDAEPDQVVTLTVTDAKGQVQTIETPVKSDGSFEVEVPKDLADGPYRVTAQVKDKAGNPSNVAEDSGEIDTAAGITVDAPDLSSDATPTITGKTTDVEEGQVVTVVVTDKDGNTQTVTTTVQKDGSYSVDVPNALPEGSYSVEASVSDKAGNKATAKDGEHGRGNEIDTTAPVVTVDAPDNSKDNTPGISGKTDAPEGSVVTVVVTDKDGNTQTVTTTVQKDGGFQVDVPNPLPEGPYTVEAKVSDPAGNEGKGSDKGSVDTTGPAITVDAPDGRSNDATPTITGKTDAEPDQVVTLTVTDAKGQVQTIETPVKSDGSFEVEVPKDLADGPYRVTAQVKDKAGNPSNVAEDSGEIDTAAGITVDAPDLSSDATPTITGKTTDVEEGQVVTVVVTDKDGNTQTVTTTVQKDGSYSVDVPNALPEGSYSVEASVSDKAGNKATAKDGEHGRGNEIDTTAPVVTVDAPDNSKDNTPGISGKTDAPEGSVVTVVVTDKDGNTQTVTTTVQKDGGFQVDVPNPLPEGPYTVEAKVSDPAGNEGKGSDKGSVDTTGPAITVDAPDGRSNDATPTITGKTDAEPDQVVTLTVTDAKGQVQTIETPVKSDGSFEVEVPKDLADGPYRVTAQVKDKAGNPSNVAEDSGEIDTAAGITVDAPDLSSDATPTITGKTTDVEEGQVVTVVVTDKDGNTQTVTTTVQKDGSYSVDVPNALPEGSYSVEASVSDKAGNKATAKDGEHGRGNEIDTTAPVVTVDAPDNSKDNTPGISGKTDAPEGSVVTVVVTDKDGNTQTVTTTVQKDGGFQVDVPNPLPEGPYTVEAKVSDPAGNEGKGSDKGSVDTTGPAITVDAPDGRSNDATPTITGKTDAEPDQVVTLTVTDAKGQVQTIETPVKSDGSFEVEVPKDLADGPYRVTAQVKDKAGNPSNVAEDSGEIDTAAGITVDAPDLSSDATPTITGKTTDVEEGQVVTVVVTDKDGNTQTVTTTVQKDGSYSVDVPNALPEGSYSVEASVSDKAGNKATAKDGEHGRGNEIDTTAPVVTVDAPDNSKDNTPGISGKTDAPEGSVVTVVVTDKDGNTQTVTTTVQKDGGFQVDVPNPLPEGPYTVEAKVSDPAGNEGKGSDKGSVDTTGPAITVDAPDGRSNDATPTITGKTDAEPDQVVTLTVTDAKGQVQTIETPVKSDGSFEVEVPKDLADGPYRVTAQVKDKAGNPSNVAEDSGEIDTAAGITVDAPDLSSDATPTITGKTTDVEEGQVVTVVVTDKDGNTQTVTTTVQKDGSYSVDVPNALPEGSYSVEASVSDKAGNKATAKDGEHGRGNEIDTTAPVVTVDAPDNSKDNTPGISGKTDAPEGSVVTVVVTDKDGNTQTVTTTVQKDGGFQVDVPNPLPEGPYTVEAKVSDPAGNEGKGSDKGSVDTTGPAITVDAPDGRSNDATPTITGKTDAEPDQVVTLTVTDAKGQVQTIETPVKSDGSFEVEVPKDLADGPYRVTAQVKDKAGNPSNVAEDSGEIDTAAGITVDAPDLSSDATPTITGKTTDVEEGQVVTVVVTDKDGNTQTVTTTVQKDGSYSVDVPNALPEGSYSVEASVSDKAGNKATAKDGEHGRGNEIDTTAPVVTVDAPDNSKDNTPGISGKTDAPEGSVVTVVVTDKDGNTQTVTTTVQKDGGFQVDVPNPLPEGPYTVEAKVSDPAGNEGKGSDKGSVDTTAPVITVDAPDNSKDTTPTITGKTNAPEGSVVTVVVTDKNGATQTVTAKVKGGKYSVDVPNELPEGPYKADAKVRDAAGNEGRATDKGSVDTTAPVITVDAPDNSKDTTPTITGKTNAPEGSVVTVVVTDKNGATQTVTAKVKGGKYSVDVPNELPEGPYKADAKVRDAAGNEGRATDKGSVDTTAPVITVDAPDNSKDTTPTITGKTNAPEGSVVTVVVTDKNGATQTVTAKVKGGKYSVDVPNELPEGPYKADAKVRDAAGNEGRAADKGSVDTTAPVITVDAPDNSKDTTPTITGKTNAPEGSVVTVVVTDKNGATQTVTAKVKGGKYSVDVPNELPEGPYKADAKVRDAAGNEGRATDKGSVDTTAPVITVDAPDNSKDTTPTITGKTNAPEGSVVTVVVTDKNGATQTVTAKVKGGKYSVDVPNELPEGPYKADAKVRDAAGNEGRATDKGSVDTTAPVITVDAPDNSKDTTPTITGKTNAPEGSVVTVVVTDKNGATQTVTAKVKGGKYSVDVPNELPEGPYKADAKVRDAAGNEGRATDKGSVDSTAPNVTGNVHTVVEASNASVQGVIKVKDNGSVSSVTIGGKDITVATAKAPVVITTDKGTLKITGFNTKTGTVNYTYTENGNAKDHRGNDTVKDSFVVTVRDAAGNSSMAALDVKITDTNPVAVNDTNTISEKAKSVSGNVLANDTLNADTPLSASVVNGQGTYGKLTIGQNGQYVYTLDKNNPKVKALNDGDVLNDTFKYKLTDADGDVSTASVTIRINGSSSDKAIIGNNDCNVLHGHSGDDVLIGDRGGYQTVITKGTDYNVAILLDISNSMQRFATSDGTTYLNMARKSLLKLAHDLAEHDGNVNVTLLAFNRTTHKLINISNLNEDNVDRLLKQIVNLKVGPVLDGSTNYDDAFHDATAWFNKVSKKGYENVTYFLTDGQPTSYGPNGTLGSTGAFATQAPASAALKSFKGLSKVSSVHAVGFAKGIQKTVLDFFDNTVKDGKVGYKEAGFDYYDAHGAGRTIYKGYAGDATIVSEPHQLDAALKSGSSLNVQNKVSPDELVGGAGNDVLFGDSINTDHLSWVDGNTGAKYVAGGHDGMGAEALIEYIRWSDNAGAKVTQQQVSDYVHDNWKSLLDNRNDGGNDILKGGEGNDILFGGAGNDSLSGGTGADKFVFLAKSNSGHDVITDFKAGQDKVVFADLVSSDQLQNAVWNDSRHTLTFTGVGEDGKTYQNSITFKGLSAGHTLETILEQHVEFIG</sequence>
<feature type="region of interest" description="Disordered" evidence="1">
    <location>
        <begin position="341"/>
        <end position="377"/>
    </location>
</feature>
<feature type="domain" description="VWFA" evidence="2">
    <location>
        <begin position="3169"/>
        <end position="3333"/>
    </location>
</feature>
<dbReference type="Pfam" id="PF17963">
    <property type="entry name" value="Big_9"/>
    <property type="match status" value="1"/>
</dbReference>
<dbReference type="InterPro" id="IPR044016">
    <property type="entry name" value="Big_13"/>
</dbReference>
<feature type="region of interest" description="Disordered" evidence="1">
    <location>
        <begin position="1309"/>
        <end position="1329"/>
    </location>
</feature>
<feature type="region of interest" description="Disordered" evidence="1">
    <location>
        <begin position="1740"/>
        <end position="1812"/>
    </location>
</feature>
<feature type="compositionally biased region" description="Polar residues" evidence="1">
    <location>
        <begin position="2645"/>
        <end position="2654"/>
    </location>
</feature>
<feature type="compositionally biased region" description="Polar residues" evidence="1">
    <location>
        <begin position="1318"/>
        <end position="1327"/>
    </location>
</feature>
<dbReference type="InterPro" id="IPR018511">
    <property type="entry name" value="Hemolysin-typ_Ca-bd_CS"/>
</dbReference>
<feature type="compositionally biased region" description="Polar residues" evidence="1">
    <location>
        <begin position="1032"/>
        <end position="1041"/>
    </location>
</feature>
<accession>A0A448VPV0</accession>
<dbReference type="InterPro" id="IPR011049">
    <property type="entry name" value="Serralysin-like_metalloprot_C"/>
</dbReference>
<feature type="region of interest" description="Disordered" evidence="1">
    <location>
        <begin position="1168"/>
        <end position="1240"/>
    </location>
</feature>
<feature type="region of interest" description="Disordered" evidence="1">
    <location>
        <begin position="1453"/>
        <end position="1526"/>
    </location>
</feature>
<feature type="compositionally biased region" description="Polar residues" evidence="1">
    <location>
        <begin position="2829"/>
        <end position="2838"/>
    </location>
</feature>
<feature type="compositionally biased region" description="Polar residues" evidence="1">
    <location>
        <begin position="2737"/>
        <end position="2746"/>
    </location>
</feature>
<dbReference type="PRINTS" id="PR00313">
    <property type="entry name" value="CABNDNGRPT"/>
</dbReference>
<dbReference type="Proteomes" id="UP000272771">
    <property type="component" value="Chromosome"/>
</dbReference>
<dbReference type="SUPFAM" id="SSF51120">
    <property type="entry name" value="beta-Roll"/>
    <property type="match status" value="1"/>
</dbReference>
<dbReference type="CDD" id="cd00198">
    <property type="entry name" value="vWFA"/>
    <property type="match status" value="1"/>
</dbReference>
<feature type="region of interest" description="Disordered" evidence="1">
    <location>
        <begin position="2635"/>
        <end position="2655"/>
    </location>
</feature>
<dbReference type="Pfam" id="PF13519">
    <property type="entry name" value="VWA_2"/>
    <property type="match status" value="1"/>
</dbReference>
<dbReference type="InterPro" id="IPR010221">
    <property type="entry name" value="VCBS_dom"/>
</dbReference>
<feature type="region of interest" description="Disordered" evidence="1">
    <location>
        <begin position="2415"/>
        <end position="2471"/>
    </location>
</feature>
<feature type="region of interest" description="Disordered" evidence="1">
    <location>
        <begin position="1595"/>
        <end position="1615"/>
    </location>
</feature>
<dbReference type="InterPro" id="IPR013783">
    <property type="entry name" value="Ig-like_fold"/>
</dbReference>
<feature type="compositionally biased region" description="Basic and acidic residues" evidence="1">
    <location>
        <begin position="531"/>
        <end position="542"/>
    </location>
</feature>
<dbReference type="GO" id="GO:0016787">
    <property type="term" value="F:hydrolase activity"/>
    <property type="evidence" value="ECO:0007669"/>
    <property type="project" value="UniProtKB-KW"/>
</dbReference>
<feature type="compositionally biased region" description="Basic and acidic residues" evidence="1">
    <location>
        <begin position="817"/>
        <end position="828"/>
    </location>
</feature>
<feature type="region of interest" description="Disordered" evidence="1">
    <location>
        <begin position="737"/>
        <end position="757"/>
    </location>
</feature>
<dbReference type="SMART" id="SM00327">
    <property type="entry name" value="VWA"/>
    <property type="match status" value="1"/>
</dbReference>
<feature type="compositionally biased region" description="Polar residues" evidence="1">
    <location>
        <begin position="746"/>
        <end position="755"/>
    </location>
</feature>
<feature type="compositionally biased region" description="Basic and acidic residues" evidence="1">
    <location>
        <begin position="1961"/>
        <end position="1972"/>
    </location>
</feature>
<dbReference type="NCBIfam" id="TIGR01965">
    <property type="entry name" value="VCBS_repeat"/>
    <property type="match status" value="1"/>
</dbReference>